<keyword evidence="3" id="KW-0547">Nucleotide-binding</keyword>
<evidence type="ECO:0000256" key="2">
    <source>
        <dbReference type="ARBA" id="ARBA00007095"/>
    </source>
</evidence>
<keyword evidence="6" id="KW-0238">DNA-binding</keyword>
<dbReference type="InterPro" id="IPR003593">
    <property type="entry name" value="AAA+_ATPase"/>
</dbReference>
<dbReference type="GO" id="GO:0007131">
    <property type="term" value="P:reciprocal meiotic recombination"/>
    <property type="evidence" value="ECO:0007669"/>
    <property type="project" value="TreeGrafter"/>
</dbReference>
<dbReference type="OrthoDB" id="336321at2759"/>
<dbReference type="GO" id="GO:0000723">
    <property type="term" value="P:telomere maintenance"/>
    <property type="evidence" value="ECO:0007669"/>
    <property type="project" value="TreeGrafter"/>
</dbReference>
<evidence type="ECO:0000256" key="1">
    <source>
        <dbReference type="ARBA" id="ARBA00004123"/>
    </source>
</evidence>
<proteinExistence type="inferred from homology"/>
<dbReference type="CDD" id="cd19489">
    <property type="entry name" value="Rad51D"/>
    <property type="match status" value="1"/>
</dbReference>
<dbReference type="SMART" id="SM00382">
    <property type="entry name" value="AAA"/>
    <property type="match status" value="1"/>
</dbReference>
<dbReference type="Gene3D" id="3.40.50.300">
    <property type="entry name" value="P-loop containing nucleotide triphosphate hydrolases"/>
    <property type="match status" value="1"/>
</dbReference>
<dbReference type="GO" id="GO:0005657">
    <property type="term" value="C:replication fork"/>
    <property type="evidence" value="ECO:0007669"/>
    <property type="project" value="TreeGrafter"/>
</dbReference>
<name>A0A6P8X740_DROAB</name>
<dbReference type="PANTHER" id="PTHR46457">
    <property type="entry name" value="DNA REPAIR PROTEIN RAD51 HOMOLOG 4"/>
    <property type="match status" value="1"/>
</dbReference>
<comment type="similarity">
    <text evidence="2">Belongs to the RecA family. RAD51 subfamily.</text>
</comment>
<dbReference type="InterPro" id="IPR027417">
    <property type="entry name" value="P-loop_NTPase"/>
</dbReference>
<evidence type="ECO:0000313" key="12">
    <source>
        <dbReference type="RefSeq" id="XP_034107703.1"/>
    </source>
</evidence>
<evidence type="ECO:0000256" key="3">
    <source>
        <dbReference type="ARBA" id="ARBA00022741"/>
    </source>
</evidence>
<evidence type="ECO:0000313" key="11">
    <source>
        <dbReference type="Proteomes" id="UP000515160"/>
    </source>
</evidence>
<dbReference type="GO" id="GO:0033063">
    <property type="term" value="C:Rad51B-Rad51C-Rad51D-XRCC2 complex"/>
    <property type="evidence" value="ECO:0007669"/>
    <property type="project" value="TreeGrafter"/>
</dbReference>
<dbReference type="CTD" id="5892"/>
<evidence type="ECO:0000256" key="9">
    <source>
        <dbReference type="ARBA" id="ARBA00023242"/>
    </source>
</evidence>
<dbReference type="AlphaFoldDB" id="A0A6P8X740"/>
<dbReference type="RefSeq" id="XP_034107703.1">
    <property type="nucleotide sequence ID" value="XM_034251812.2"/>
</dbReference>
<dbReference type="GO" id="GO:0003697">
    <property type="term" value="F:single-stranded DNA binding"/>
    <property type="evidence" value="ECO:0007669"/>
    <property type="project" value="TreeGrafter"/>
</dbReference>
<comment type="subcellular location">
    <subcellularLocation>
        <location evidence="1">Nucleus</location>
    </subcellularLocation>
</comment>
<dbReference type="GO" id="GO:0000724">
    <property type="term" value="P:double-strand break repair via homologous recombination"/>
    <property type="evidence" value="ECO:0007669"/>
    <property type="project" value="TreeGrafter"/>
</dbReference>
<dbReference type="PROSITE" id="PS50162">
    <property type="entry name" value="RECA_2"/>
    <property type="match status" value="1"/>
</dbReference>
<dbReference type="GO" id="GO:0005524">
    <property type="term" value="F:ATP binding"/>
    <property type="evidence" value="ECO:0007669"/>
    <property type="project" value="UniProtKB-KW"/>
</dbReference>
<evidence type="ECO:0000256" key="6">
    <source>
        <dbReference type="ARBA" id="ARBA00023125"/>
    </source>
</evidence>
<keyword evidence="8" id="KW-0234">DNA repair</keyword>
<reference evidence="12" key="1">
    <citation type="submission" date="2025-08" db="UniProtKB">
        <authorList>
            <consortium name="RefSeq"/>
        </authorList>
    </citation>
    <scope>IDENTIFICATION</scope>
    <source>
        <strain evidence="12">15112-1751.03</strain>
        <tissue evidence="12">Whole Adult</tissue>
    </source>
</reference>
<dbReference type="PANTHER" id="PTHR46457:SF1">
    <property type="entry name" value="DNA REPAIR PROTEIN RAD51 HOMOLOG 4"/>
    <property type="match status" value="1"/>
</dbReference>
<gene>
    <name evidence="12" type="primary">LOC117570291</name>
</gene>
<dbReference type="GO" id="GO:0000400">
    <property type="term" value="F:four-way junction DNA binding"/>
    <property type="evidence" value="ECO:0007669"/>
    <property type="project" value="TreeGrafter"/>
</dbReference>
<sequence length="341" mass="38598">MAAKEDLKSLLAQTRTGKQLSEYHLKLLKKQKINTLHEFLDAQNLHKFLALSIDQVEQIKRELLLVSVKSIKFSNLYQKQPFSYSTGIEEFDKLLEAIGQPFRPGRIWELYGESGVGKTQLLHTLAVNFVCKYRDCRQVLFLDTKRDFDSRRIHQMLQDRHLDTDAIKSCMRAINVIICASAESLIKALNNMIEQLSSGDDSIAQIKLVLIDSLAASFIFFRSAHERNMGRRWLNQLAMLMRTLAAQHGIAFVIGNLSMTSEDGAVDDDDDNEDYLTQCSPEAPEDGNLLGDYWDSVCTLSMAFELPDESNNDLRLLRILNNSFGISEGSCLLRITDAGVI</sequence>
<dbReference type="GeneID" id="117570291"/>
<accession>A0A6P8X740</accession>
<evidence type="ECO:0000259" key="10">
    <source>
        <dbReference type="PROSITE" id="PS50162"/>
    </source>
</evidence>
<evidence type="ECO:0000256" key="8">
    <source>
        <dbReference type="ARBA" id="ARBA00023204"/>
    </source>
</evidence>
<dbReference type="Pfam" id="PF08423">
    <property type="entry name" value="Rad51"/>
    <property type="match status" value="1"/>
</dbReference>
<keyword evidence="7" id="KW-0233">DNA recombination</keyword>
<keyword evidence="9" id="KW-0539">Nucleus</keyword>
<dbReference type="InterPro" id="IPR047323">
    <property type="entry name" value="Rad51D_C"/>
</dbReference>
<dbReference type="GO" id="GO:0042148">
    <property type="term" value="P:DNA strand invasion"/>
    <property type="evidence" value="ECO:0007669"/>
    <property type="project" value="TreeGrafter"/>
</dbReference>
<dbReference type="InterPro" id="IPR013632">
    <property type="entry name" value="Rad51_C"/>
</dbReference>
<organism evidence="11 12">
    <name type="scientific">Drosophila albomicans</name>
    <name type="common">Fruit fly</name>
    <dbReference type="NCBI Taxonomy" id="7291"/>
    <lineage>
        <taxon>Eukaryota</taxon>
        <taxon>Metazoa</taxon>
        <taxon>Ecdysozoa</taxon>
        <taxon>Arthropoda</taxon>
        <taxon>Hexapoda</taxon>
        <taxon>Insecta</taxon>
        <taxon>Pterygota</taxon>
        <taxon>Neoptera</taxon>
        <taxon>Endopterygota</taxon>
        <taxon>Diptera</taxon>
        <taxon>Brachycera</taxon>
        <taxon>Muscomorpha</taxon>
        <taxon>Ephydroidea</taxon>
        <taxon>Drosophilidae</taxon>
        <taxon>Drosophila</taxon>
    </lineage>
</organism>
<feature type="domain" description="RecA family profile 1" evidence="10">
    <location>
        <begin position="80"/>
        <end position="258"/>
    </location>
</feature>
<dbReference type="GO" id="GO:0140664">
    <property type="term" value="F:ATP-dependent DNA damage sensor activity"/>
    <property type="evidence" value="ECO:0007669"/>
    <property type="project" value="InterPro"/>
</dbReference>
<dbReference type="InterPro" id="IPR051988">
    <property type="entry name" value="HRR_RAD51_Paralog"/>
</dbReference>
<dbReference type="InterPro" id="IPR020588">
    <property type="entry name" value="RecA_ATP-bd"/>
</dbReference>
<keyword evidence="5" id="KW-0067">ATP-binding</keyword>
<dbReference type="Proteomes" id="UP000515160">
    <property type="component" value="Chromosome 3"/>
</dbReference>
<evidence type="ECO:0000256" key="4">
    <source>
        <dbReference type="ARBA" id="ARBA00022763"/>
    </source>
</evidence>
<evidence type="ECO:0000256" key="5">
    <source>
        <dbReference type="ARBA" id="ARBA00022840"/>
    </source>
</evidence>
<keyword evidence="11" id="KW-1185">Reference proteome</keyword>
<evidence type="ECO:0000256" key="7">
    <source>
        <dbReference type="ARBA" id="ARBA00023172"/>
    </source>
</evidence>
<keyword evidence="4" id="KW-0227">DNA damage</keyword>
<protein>
    <submittedName>
        <fullName evidence="12">Uncharacterized protein LOC117570291</fullName>
    </submittedName>
</protein>
<dbReference type="GO" id="GO:0005815">
    <property type="term" value="C:microtubule organizing center"/>
    <property type="evidence" value="ECO:0007669"/>
    <property type="project" value="TreeGrafter"/>
</dbReference>
<dbReference type="SUPFAM" id="SSF52540">
    <property type="entry name" value="P-loop containing nucleoside triphosphate hydrolases"/>
    <property type="match status" value="1"/>
</dbReference>